<dbReference type="SUPFAM" id="SSF46626">
    <property type="entry name" value="Cytochrome c"/>
    <property type="match status" value="2"/>
</dbReference>
<dbReference type="PRINTS" id="PR00605">
    <property type="entry name" value="CYTCHROMECIC"/>
</dbReference>
<comment type="function">
    <text evidence="19">C-type cytochrome. Part of the cbb3-type cytochrome c oxidase complex.</text>
</comment>
<organism evidence="22 23">
    <name type="scientific">Rhodanobacter caeni</name>
    <dbReference type="NCBI Taxonomy" id="657654"/>
    <lineage>
        <taxon>Bacteria</taxon>
        <taxon>Pseudomonadati</taxon>
        <taxon>Pseudomonadota</taxon>
        <taxon>Gammaproteobacteria</taxon>
        <taxon>Lysobacterales</taxon>
        <taxon>Rhodanobacteraceae</taxon>
        <taxon>Rhodanobacter</taxon>
    </lineage>
</organism>
<evidence type="ECO:0000313" key="23">
    <source>
        <dbReference type="Proteomes" id="UP001500657"/>
    </source>
</evidence>
<keyword evidence="7 19" id="KW-0349">Heme</keyword>
<dbReference type="InterPro" id="IPR032858">
    <property type="entry name" value="CcoP_N"/>
</dbReference>
<evidence type="ECO:0000256" key="20">
    <source>
        <dbReference type="SAM" id="Phobius"/>
    </source>
</evidence>
<evidence type="ECO:0000256" key="11">
    <source>
        <dbReference type="ARBA" id="ARBA00022737"/>
    </source>
</evidence>
<proteinExistence type="inferred from homology"/>
<dbReference type="InterPro" id="IPR004678">
    <property type="entry name" value="Cyt_c_oxidase_cbb3_su3"/>
</dbReference>
<dbReference type="Pfam" id="PF14715">
    <property type="entry name" value="FixP_N"/>
    <property type="match status" value="1"/>
</dbReference>
<keyword evidence="13 19" id="KW-0249">Electron transport</keyword>
<dbReference type="InterPro" id="IPR038414">
    <property type="entry name" value="CcoP_N_sf"/>
</dbReference>
<feature type="transmembrane region" description="Helical" evidence="20">
    <location>
        <begin position="58"/>
        <end position="77"/>
    </location>
</feature>
<sequence>MSTGLSLWVMFLVTLNLGITFFLFLWAPRAKIPTLPDQTSGHVWAHGTVREGVRNLPLWWLLFSAAMFLAGFVYLVLYPGFGSHKGILGWTSHGELAKAEAINDAKLDVLLERFREYPVEQLANDPAALQMGGRLFVDNCAACHGRGGYGNVKVGAPSLIDDDWLYGGTGADILASIHDGRSGLMPPWASLGEDNVKNLAQYVLSLSGSPHDAAKAAAGKPLFTTCAACHGADGKGNPALGAPNLTDHIWLHGGRLEDIERSIGGGRQGAMPAWSKRLTNDQIRVLAAYVYHLAHQGDAAAGQGHAGR</sequence>
<evidence type="ECO:0000256" key="6">
    <source>
        <dbReference type="ARBA" id="ARBA00022519"/>
    </source>
</evidence>
<name>A0ABN0U9X1_9GAMM</name>
<keyword evidence="23" id="KW-1185">Reference proteome</keyword>
<dbReference type="Proteomes" id="UP001500657">
    <property type="component" value="Unassembled WGS sequence"/>
</dbReference>
<evidence type="ECO:0000256" key="7">
    <source>
        <dbReference type="ARBA" id="ARBA00022617"/>
    </source>
</evidence>
<evidence type="ECO:0000256" key="13">
    <source>
        <dbReference type="ARBA" id="ARBA00022982"/>
    </source>
</evidence>
<feature type="transmembrane region" description="Helical" evidence="20">
    <location>
        <begin position="7"/>
        <end position="27"/>
    </location>
</feature>
<evidence type="ECO:0000256" key="9">
    <source>
        <dbReference type="ARBA" id="ARBA00022692"/>
    </source>
</evidence>
<dbReference type="RefSeq" id="WP_343880118.1">
    <property type="nucleotide sequence ID" value="NZ_BAAAFO010000001.1"/>
</dbReference>
<evidence type="ECO:0000313" key="22">
    <source>
        <dbReference type="EMBL" id="GAA0243517.1"/>
    </source>
</evidence>
<keyword evidence="11" id="KW-0677">Repeat</keyword>
<dbReference type="EMBL" id="BAAAFO010000001">
    <property type="protein sequence ID" value="GAA0243517.1"/>
    <property type="molecule type" value="Genomic_DNA"/>
</dbReference>
<evidence type="ECO:0000256" key="2">
    <source>
        <dbReference type="ARBA" id="ARBA00004673"/>
    </source>
</evidence>
<evidence type="ECO:0000256" key="17">
    <source>
        <dbReference type="ARBA" id="ARBA00023065"/>
    </source>
</evidence>
<evidence type="ECO:0000256" key="18">
    <source>
        <dbReference type="ARBA" id="ARBA00023136"/>
    </source>
</evidence>
<dbReference type="PROSITE" id="PS51007">
    <property type="entry name" value="CYTC"/>
    <property type="match status" value="2"/>
</dbReference>
<comment type="similarity">
    <text evidence="3 19">Belongs to the CcoP / FixP family.</text>
</comment>
<dbReference type="InterPro" id="IPR036909">
    <property type="entry name" value="Cyt_c-like_dom_sf"/>
</dbReference>
<keyword evidence="15 19" id="KW-0560">Oxidoreductase</keyword>
<evidence type="ECO:0000256" key="14">
    <source>
        <dbReference type="ARBA" id="ARBA00022989"/>
    </source>
</evidence>
<evidence type="ECO:0000256" key="12">
    <source>
        <dbReference type="ARBA" id="ARBA00022781"/>
    </source>
</evidence>
<keyword evidence="12 19" id="KW-0375">Hydrogen ion transport</keyword>
<comment type="subcellular location">
    <subcellularLocation>
        <location evidence="1 19">Cell inner membrane</location>
    </subcellularLocation>
</comment>
<evidence type="ECO:0000256" key="10">
    <source>
        <dbReference type="ARBA" id="ARBA00022723"/>
    </source>
</evidence>
<keyword evidence="14 20" id="KW-1133">Transmembrane helix</keyword>
<reference evidence="22 23" key="1">
    <citation type="journal article" date="2019" name="Int. J. Syst. Evol. Microbiol.">
        <title>The Global Catalogue of Microorganisms (GCM) 10K type strain sequencing project: providing services to taxonomists for standard genome sequencing and annotation.</title>
        <authorList>
            <consortium name="The Broad Institute Genomics Platform"/>
            <consortium name="The Broad Institute Genome Sequencing Center for Infectious Disease"/>
            <person name="Wu L."/>
            <person name="Ma J."/>
        </authorList>
    </citation>
    <scope>NUCLEOTIDE SEQUENCE [LARGE SCALE GENOMIC DNA]</scope>
    <source>
        <strain evidence="22 23">JCM 16242</strain>
    </source>
</reference>
<gene>
    <name evidence="22" type="primary">ccoP</name>
    <name evidence="22" type="ORF">GCM10009126_06530</name>
</gene>
<evidence type="ECO:0000259" key="21">
    <source>
        <dbReference type="PROSITE" id="PS51007"/>
    </source>
</evidence>
<comment type="cofactor">
    <cofactor evidence="19">
        <name>heme c</name>
        <dbReference type="ChEBI" id="CHEBI:61717"/>
    </cofactor>
    <text evidence="19">Binds 2 heme C groups per subunit.</text>
</comment>
<comment type="subunit">
    <text evidence="19">Component of the cbb3-type cytochrome c oxidase.</text>
</comment>
<keyword evidence="5 19" id="KW-1003">Cell membrane</keyword>
<keyword evidence="9 20" id="KW-0812">Transmembrane</keyword>
<dbReference type="PIRSF" id="PIRSF000006">
    <property type="entry name" value="Cbb3-Cox_fixP"/>
    <property type="match status" value="1"/>
</dbReference>
<keyword evidence="10 19" id="KW-0479">Metal-binding</keyword>
<dbReference type="NCBIfam" id="TIGR00782">
    <property type="entry name" value="ccoP"/>
    <property type="match status" value="1"/>
</dbReference>
<evidence type="ECO:0000256" key="5">
    <source>
        <dbReference type="ARBA" id="ARBA00022475"/>
    </source>
</evidence>
<comment type="caution">
    <text evidence="22">The sequence shown here is derived from an EMBL/GenBank/DDBJ whole genome shotgun (WGS) entry which is preliminary data.</text>
</comment>
<keyword evidence="4 19" id="KW-0813">Transport</keyword>
<dbReference type="PANTHER" id="PTHR33751">
    <property type="entry name" value="CBB3-TYPE CYTOCHROME C OXIDASE SUBUNIT FIXP"/>
    <property type="match status" value="1"/>
</dbReference>
<comment type="pathway">
    <text evidence="2 19">Energy metabolism; oxidative phosphorylation.</text>
</comment>
<dbReference type="Gene3D" id="6.10.280.130">
    <property type="match status" value="1"/>
</dbReference>
<dbReference type="InterPro" id="IPR008168">
    <property type="entry name" value="Cyt_C_IC"/>
</dbReference>
<keyword evidence="17 19" id="KW-0406">Ion transport</keyword>
<evidence type="ECO:0000256" key="15">
    <source>
        <dbReference type="ARBA" id="ARBA00023002"/>
    </source>
</evidence>
<dbReference type="InterPro" id="IPR009056">
    <property type="entry name" value="Cyt_c-like_dom"/>
</dbReference>
<keyword evidence="18 19" id="KW-0472">Membrane</keyword>
<keyword evidence="8 19" id="KW-0679">Respiratory chain</keyword>
<evidence type="ECO:0000256" key="19">
    <source>
        <dbReference type="PIRNR" id="PIRNR000006"/>
    </source>
</evidence>
<feature type="domain" description="Cytochrome c" evidence="21">
    <location>
        <begin position="127"/>
        <end position="207"/>
    </location>
</feature>
<dbReference type="PANTHER" id="PTHR33751:SF1">
    <property type="entry name" value="CBB3-TYPE CYTOCHROME C OXIDASE SUBUNIT FIXP"/>
    <property type="match status" value="1"/>
</dbReference>
<evidence type="ECO:0000256" key="4">
    <source>
        <dbReference type="ARBA" id="ARBA00022448"/>
    </source>
</evidence>
<dbReference type="InterPro" id="IPR050597">
    <property type="entry name" value="Cytochrome_c_Oxidase_Subunit"/>
</dbReference>
<dbReference type="Gene3D" id="1.10.760.10">
    <property type="entry name" value="Cytochrome c-like domain"/>
    <property type="match status" value="2"/>
</dbReference>
<keyword evidence="16 19" id="KW-0408">Iron</keyword>
<evidence type="ECO:0000256" key="16">
    <source>
        <dbReference type="ARBA" id="ARBA00023004"/>
    </source>
</evidence>
<keyword evidence="6 19" id="KW-0997">Cell inner membrane</keyword>
<protein>
    <recommendedName>
        <fullName evidence="19">Cbb3-type cytochrome c oxidase subunit</fullName>
    </recommendedName>
</protein>
<evidence type="ECO:0000256" key="1">
    <source>
        <dbReference type="ARBA" id="ARBA00004533"/>
    </source>
</evidence>
<feature type="domain" description="Cytochrome c" evidence="21">
    <location>
        <begin position="214"/>
        <end position="294"/>
    </location>
</feature>
<evidence type="ECO:0000256" key="8">
    <source>
        <dbReference type="ARBA" id="ARBA00022660"/>
    </source>
</evidence>
<evidence type="ECO:0000256" key="3">
    <source>
        <dbReference type="ARBA" id="ARBA00006113"/>
    </source>
</evidence>
<dbReference type="Pfam" id="PF13442">
    <property type="entry name" value="Cytochrome_CBB3"/>
    <property type="match status" value="2"/>
</dbReference>
<accession>A0ABN0U9X1</accession>